<comment type="subcellular location">
    <subcellularLocation>
        <location evidence="1 8">Cell membrane</location>
        <topology evidence="1 8">Multi-pass membrane protein</topology>
    </subcellularLocation>
</comment>
<evidence type="ECO:0000256" key="3">
    <source>
        <dbReference type="ARBA" id="ARBA00011489"/>
    </source>
</evidence>
<evidence type="ECO:0000313" key="11">
    <source>
        <dbReference type="Proteomes" id="UP000187406"/>
    </source>
</evidence>
<dbReference type="AlphaFoldDB" id="A0A1Q3D4D6"/>
<dbReference type="Proteomes" id="UP000187406">
    <property type="component" value="Unassembled WGS sequence"/>
</dbReference>
<keyword evidence="5 8" id="KW-0812">Transmembrane</keyword>
<comment type="similarity">
    <text evidence="2 8">Belongs to the Casparian strip membrane proteins (CASP) family.</text>
</comment>
<feature type="domain" description="Casparian strip membrane protein" evidence="9">
    <location>
        <begin position="13"/>
        <end position="163"/>
    </location>
</feature>
<organism evidence="10 11">
    <name type="scientific">Cephalotus follicularis</name>
    <name type="common">Albany pitcher plant</name>
    <dbReference type="NCBI Taxonomy" id="3775"/>
    <lineage>
        <taxon>Eukaryota</taxon>
        <taxon>Viridiplantae</taxon>
        <taxon>Streptophyta</taxon>
        <taxon>Embryophyta</taxon>
        <taxon>Tracheophyta</taxon>
        <taxon>Spermatophyta</taxon>
        <taxon>Magnoliopsida</taxon>
        <taxon>eudicotyledons</taxon>
        <taxon>Gunneridae</taxon>
        <taxon>Pentapetalae</taxon>
        <taxon>rosids</taxon>
        <taxon>fabids</taxon>
        <taxon>Oxalidales</taxon>
        <taxon>Cephalotaceae</taxon>
        <taxon>Cephalotus</taxon>
    </lineage>
</organism>
<accession>A0A1Q3D4D6</accession>
<feature type="transmembrane region" description="Helical" evidence="8">
    <location>
        <begin position="61"/>
        <end position="87"/>
    </location>
</feature>
<feature type="transmembrane region" description="Helical" evidence="8">
    <location>
        <begin position="99"/>
        <end position="129"/>
    </location>
</feature>
<evidence type="ECO:0000256" key="7">
    <source>
        <dbReference type="ARBA" id="ARBA00023136"/>
    </source>
</evidence>
<reference evidence="11" key="1">
    <citation type="submission" date="2016-04" db="EMBL/GenBank/DDBJ databases">
        <title>Cephalotus genome sequencing.</title>
        <authorList>
            <person name="Fukushima K."/>
            <person name="Hasebe M."/>
            <person name="Fang X."/>
        </authorList>
    </citation>
    <scope>NUCLEOTIDE SEQUENCE [LARGE SCALE GENOMIC DNA]</scope>
    <source>
        <strain evidence="11">cv. St1</strain>
    </source>
</reference>
<keyword evidence="11" id="KW-1185">Reference proteome</keyword>
<dbReference type="GO" id="GO:0005886">
    <property type="term" value="C:plasma membrane"/>
    <property type="evidence" value="ECO:0007669"/>
    <property type="project" value="UniProtKB-SubCell"/>
</dbReference>
<evidence type="ECO:0000259" key="9">
    <source>
        <dbReference type="Pfam" id="PF04535"/>
    </source>
</evidence>
<dbReference type="PANTHER" id="PTHR36488:SF8">
    <property type="entry name" value="CASP-LIKE PROTEIN 1U1"/>
    <property type="match status" value="1"/>
</dbReference>
<gene>
    <name evidence="10" type="ORF">CFOL_v3_30793</name>
</gene>
<dbReference type="FunCoup" id="A0A1Q3D4D6">
    <property type="interactions" value="305"/>
</dbReference>
<dbReference type="Pfam" id="PF04535">
    <property type="entry name" value="CASP_dom"/>
    <property type="match status" value="1"/>
</dbReference>
<dbReference type="InterPro" id="IPR006459">
    <property type="entry name" value="CASP/CASPL"/>
</dbReference>
<dbReference type="InterPro" id="IPR006702">
    <property type="entry name" value="CASP_dom"/>
</dbReference>
<evidence type="ECO:0000256" key="4">
    <source>
        <dbReference type="ARBA" id="ARBA00022475"/>
    </source>
</evidence>
<comment type="caution">
    <text evidence="8">Lacks conserved residue(s) required for the propagation of feature annotation.</text>
</comment>
<dbReference type="InParanoid" id="A0A1Q3D4D6"/>
<dbReference type="InterPro" id="IPR044173">
    <property type="entry name" value="CASPL"/>
</dbReference>
<evidence type="ECO:0000313" key="10">
    <source>
        <dbReference type="EMBL" id="GAV87367.1"/>
    </source>
</evidence>
<sequence>NISIMDGLGRQSKGNACALFLRVLALLLNLAAAIVLGVDKVIPFKILPTLPPLNIPVTSKWHYLSAFVFFMVANIISCAYGVISLLFSILNKDENIKILGFMIITLDVVIIALLSAGNGAAFAVGLVAYQGNSHVQWNKACNVFDKFCLQGSFAVTFSLLGSLAYLLLVLAATFSLHKKT</sequence>
<dbReference type="NCBIfam" id="TIGR01569">
    <property type="entry name" value="A_tha_TIGR01569"/>
    <property type="match status" value="1"/>
</dbReference>
<dbReference type="EMBL" id="BDDD01004281">
    <property type="protein sequence ID" value="GAV87367.1"/>
    <property type="molecule type" value="Genomic_DNA"/>
</dbReference>
<evidence type="ECO:0000256" key="1">
    <source>
        <dbReference type="ARBA" id="ARBA00004651"/>
    </source>
</evidence>
<evidence type="ECO:0000256" key="5">
    <source>
        <dbReference type="ARBA" id="ARBA00022692"/>
    </source>
</evidence>
<evidence type="ECO:0000256" key="8">
    <source>
        <dbReference type="RuleBase" id="RU361233"/>
    </source>
</evidence>
<keyword evidence="7 8" id="KW-0472">Membrane</keyword>
<protein>
    <recommendedName>
        <fullName evidence="8">CASP-like protein</fullName>
    </recommendedName>
</protein>
<comment type="caution">
    <text evidence="10">The sequence shown here is derived from an EMBL/GenBank/DDBJ whole genome shotgun (WGS) entry which is preliminary data.</text>
</comment>
<feature type="transmembrane region" description="Helical" evidence="8">
    <location>
        <begin position="149"/>
        <end position="176"/>
    </location>
</feature>
<comment type="subunit">
    <text evidence="3 8">Homodimer and heterodimers.</text>
</comment>
<keyword evidence="4 8" id="KW-1003">Cell membrane</keyword>
<dbReference type="PANTHER" id="PTHR36488">
    <property type="entry name" value="CASP-LIKE PROTEIN 1U1"/>
    <property type="match status" value="1"/>
</dbReference>
<name>A0A1Q3D4D6_CEPFO</name>
<keyword evidence="6 8" id="KW-1133">Transmembrane helix</keyword>
<evidence type="ECO:0000256" key="2">
    <source>
        <dbReference type="ARBA" id="ARBA00007651"/>
    </source>
</evidence>
<feature type="non-terminal residue" evidence="10">
    <location>
        <position position="180"/>
    </location>
</feature>
<evidence type="ECO:0000256" key="6">
    <source>
        <dbReference type="ARBA" id="ARBA00022989"/>
    </source>
</evidence>
<feature type="non-terminal residue" evidence="10">
    <location>
        <position position="1"/>
    </location>
</feature>
<dbReference type="OrthoDB" id="1898688at2759"/>
<dbReference type="STRING" id="3775.A0A1Q3D4D6"/>
<proteinExistence type="inferred from homology"/>